<dbReference type="Proteomes" id="UP000045039">
    <property type="component" value="Unassembled WGS sequence"/>
</dbReference>
<gene>
    <name evidence="1" type="ORF">PAERUG_P19_London_7_VIM_2_05_10_02046</name>
</gene>
<sequence>MNGYVGLRDDRRDGERLAARIGLLFPGPSAAWLQRAERLRRQQASAGLGGQARVACIDGRWLTSANQAASRG</sequence>
<dbReference type="AlphaFoldDB" id="A0A9P1R241"/>
<reference evidence="2" key="1">
    <citation type="submission" date="2015-06" db="EMBL/GenBank/DDBJ databases">
        <authorList>
            <person name="Radhakrishnan Rajesh"/>
            <person name="Underwood Anthony"/>
            <person name="Al-Shahib Ali"/>
        </authorList>
    </citation>
    <scope>NUCLEOTIDE SEQUENCE [LARGE SCALE GENOMIC DNA]</scope>
    <source>
        <strain evidence="2">P19_London_7_VIM_2_05_10</strain>
    </source>
</reference>
<organism evidence="1 2">
    <name type="scientific">Pseudomonas aeruginosa</name>
    <dbReference type="NCBI Taxonomy" id="287"/>
    <lineage>
        <taxon>Bacteria</taxon>
        <taxon>Pseudomonadati</taxon>
        <taxon>Pseudomonadota</taxon>
        <taxon>Gammaproteobacteria</taxon>
        <taxon>Pseudomonadales</taxon>
        <taxon>Pseudomonadaceae</taxon>
        <taxon>Pseudomonas</taxon>
    </lineage>
</organism>
<evidence type="ECO:0000313" key="1">
    <source>
        <dbReference type="EMBL" id="CRO58913.1"/>
    </source>
</evidence>
<dbReference type="EMBL" id="CVVU01000111">
    <property type="protein sequence ID" value="CRO58913.1"/>
    <property type="molecule type" value="Genomic_DNA"/>
</dbReference>
<name>A0A9P1R241_PSEAI</name>
<comment type="caution">
    <text evidence="1">The sequence shown here is derived from an EMBL/GenBank/DDBJ whole genome shotgun (WGS) entry which is preliminary data.</text>
</comment>
<evidence type="ECO:0000313" key="2">
    <source>
        <dbReference type="Proteomes" id="UP000045039"/>
    </source>
</evidence>
<accession>A0A9P1R241</accession>
<proteinExistence type="predicted"/>
<protein>
    <submittedName>
        <fullName evidence="1">Uncharacterized protein</fullName>
    </submittedName>
</protein>